<dbReference type="Gene3D" id="3.90.640.10">
    <property type="entry name" value="Actin, Chain A, domain 4"/>
    <property type="match status" value="1"/>
</dbReference>
<name>A0A0G2E674_PHACM</name>
<dbReference type="EMBL" id="LCWF01000120">
    <property type="protein sequence ID" value="KKY18532.1"/>
    <property type="molecule type" value="Genomic_DNA"/>
</dbReference>
<proteinExistence type="predicted"/>
<keyword evidence="2" id="KW-1185">Reference proteome</keyword>
<accession>A0A0G2E674</accession>
<comment type="caution">
    <text evidence="1">The sequence shown here is derived from an EMBL/GenBank/DDBJ whole genome shotgun (WGS) entry which is preliminary data.</text>
</comment>
<dbReference type="SUPFAM" id="SSF53067">
    <property type="entry name" value="Actin-like ATPase domain"/>
    <property type="match status" value="1"/>
</dbReference>
<dbReference type="PANTHER" id="PTHR11937">
    <property type="entry name" value="ACTIN"/>
    <property type="match status" value="1"/>
</dbReference>
<evidence type="ECO:0000313" key="1">
    <source>
        <dbReference type="EMBL" id="KKY18532.1"/>
    </source>
</evidence>
<dbReference type="Pfam" id="PF00022">
    <property type="entry name" value="Actin"/>
    <property type="match status" value="1"/>
</dbReference>
<dbReference type="InterPro" id="IPR004000">
    <property type="entry name" value="Actin"/>
</dbReference>
<organism evidence="1 2">
    <name type="scientific">Phaeomoniella chlamydospora</name>
    <name type="common">Phaeoacremonium chlamydosporum</name>
    <dbReference type="NCBI Taxonomy" id="158046"/>
    <lineage>
        <taxon>Eukaryota</taxon>
        <taxon>Fungi</taxon>
        <taxon>Dikarya</taxon>
        <taxon>Ascomycota</taxon>
        <taxon>Pezizomycotina</taxon>
        <taxon>Eurotiomycetes</taxon>
        <taxon>Chaetothyriomycetidae</taxon>
        <taxon>Phaeomoniellales</taxon>
        <taxon>Phaeomoniellaceae</taxon>
        <taxon>Phaeomoniella</taxon>
    </lineage>
</organism>
<dbReference type="Proteomes" id="UP000053317">
    <property type="component" value="Unassembled WGS sequence"/>
</dbReference>
<dbReference type="Gene3D" id="3.30.420.40">
    <property type="match status" value="2"/>
</dbReference>
<gene>
    <name evidence="1" type="ORF">UCRPC4_g04868</name>
</gene>
<evidence type="ECO:0000313" key="2">
    <source>
        <dbReference type="Proteomes" id="UP000053317"/>
    </source>
</evidence>
<dbReference type="InterPro" id="IPR043129">
    <property type="entry name" value="ATPase_NBD"/>
</dbReference>
<reference evidence="1 2" key="2">
    <citation type="submission" date="2015-05" db="EMBL/GenBank/DDBJ databases">
        <authorList>
            <person name="Morales-Cruz A."/>
            <person name="Amrine K.C."/>
            <person name="Cantu D."/>
        </authorList>
    </citation>
    <scope>NUCLEOTIDE SEQUENCE [LARGE SCALE GENOMIC DNA]</scope>
    <source>
        <strain evidence="1">UCRPC4</strain>
    </source>
</reference>
<sequence length="367" mass="40178">MPHPTLSSLLHLVFTRWNFASVGLLPSPTTITLAAGLRCALVVDIGWAETTVTAVYEYRETNTQRSTRAMKQTVREMAKVLYPPAKDDEITAKATDEHVNFDFAEEVIVRLGWCRTIIGEPSSEALGTEQTVQIEMPSGSQLPVLETTRRALSQPVETALFASGFSRQDLDDEELPLPQLVFRALTVLPPDVRGICMSRIIFTGGGSNIPGLSKRVLDEVATLMSSYGWNNVRGKVIDKERDRLKEISANKPVRASAGNTTPSNAERSEIDPIEEKLRRIHLKESKPPVQGILREVKSLGAWAGASLLSGMKVRGLVEVERERFLQHGLAGAHKEGEVSTVPTRQSFGPGLAKAAGDRSSWTLAGWG</sequence>
<reference evidence="1 2" key="1">
    <citation type="submission" date="2015-05" db="EMBL/GenBank/DDBJ databases">
        <title>Distinctive expansion of gene families associated with plant cell wall degradation and secondary metabolism in the genomes of grapevine trunk pathogens.</title>
        <authorList>
            <person name="Lawrence D.P."/>
            <person name="Travadon R."/>
            <person name="Rolshausen P.E."/>
            <person name="Baumgartner K."/>
        </authorList>
    </citation>
    <scope>NUCLEOTIDE SEQUENCE [LARGE SCALE GENOMIC DNA]</scope>
    <source>
        <strain evidence="1">UCRPC4</strain>
    </source>
</reference>
<dbReference type="OrthoDB" id="337660at2759"/>
<dbReference type="AlphaFoldDB" id="A0A0G2E674"/>
<protein>
    <submittedName>
        <fullName evidence="1">Putative actin-related protein</fullName>
    </submittedName>
</protein>